<reference evidence="1 2" key="2">
    <citation type="journal article" date="2017" name="Genome Biol. Evol.">
        <title>Trajectories and Drivers of Genome Evolution in Surface-Associated Marine Phaeobacter.</title>
        <authorList>
            <person name="Freese H.M."/>
            <person name="Sikorski J."/>
            <person name="Bunk B."/>
            <person name="Scheuner C."/>
            <person name="Meier-Kolthoff J.P."/>
            <person name="Sproer C."/>
            <person name="Gram L."/>
            <person name="Overmann J."/>
        </authorList>
    </citation>
    <scope>NUCLEOTIDE SEQUENCE [LARGE SCALE GENOMIC DNA]</scope>
    <source>
        <strain evidence="1 2">P88</strain>
    </source>
</reference>
<dbReference type="AlphaFoldDB" id="A0A2I7K664"/>
<gene>
    <name evidence="1" type="ORF">PhaeoP88_00712</name>
</gene>
<sequence>MSQYPVSKRLALDAMATVYTVPAGRYAMVSHLQITPIDPDNEVDVTVQWLDASDSDAITQLCQGETIKPNDTGPIYPMGGTLILSAGDQVQAEASTAGDAVLSFSALEYDV</sequence>
<name>A0A2I7K664_9RHOB</name>
<protein>
    <submittedName>
        <fullName evidence="1">Uncharacterized protein</fullName>
    </submittedName>
</protein>
<evidence type="ECO:0000313" key="1">
    <source>
        <dbReference type="EMBL" id="AUQ98108.1"/>
    </source>
</evidence>
<dbReference type="EMBL" id="CP010725">
    <property type="protein sequence ID" value="AUQ98108.1"/>
    <property type="molecule type" value="Genomic_DNA"/>
</dbReference>
<dbReference type="Proteomes" id="UP000236447">
    <property type="component" value="Chromosome"/>
</dbReference>
<proteinExistence type="predicted"/>
<accession>A0A2I7K664</accession>
<reference evidence="1 2" key="1">
    <citation type="journal article" date="2017" name="Front. Microbiol.">
        <title>Phaeobacter piscinae sp. nov., a species of the Roseobacter group and potential aquaculture probiont.</title>
        <authorList>
            <person name="Sonnenschein E.C."/>
            <person name="Phippen C.B.W."/>
            <person name="Nielsen K.F."/>
            <person name="Mateiu R.V."/>
            <person name="Melchiorsen J."/>
            <person name="Gram L."/>
            <person name="Overmann J."/>
            <person name="Freese H.M."/>
        </authorList>
    </citation>
    <scope>NUCLEOTIDE SEQUENCE [LARGE SCALE GENOMIC DNA]</scope>
    <source>
        <strain evidence="1 2">P88</strain>
    </source>
</reference>
<evidence type="ECO:0000313" key="2">
    <source>
        <dbReference type="Proteomes" id="UP000236447"/>
    </source>
</evidence>
<dbReference type="RefSeq" id="WP_102883087.1">
    <property type="nucleotide sequence ID" value="NZ_CP010725.1"/>
</dbReference>
<organism evidence="1 2">
    <name type="scientific">Phaeobacter inhibens</name>
    <dbReference type="NCBI Taxonomy" id="221822"/>
    <lineage>
        <taxon>Bacteria</taxon>
        <taxon>Pseudomonadati</taxon>
        <taxon>Pseudomonadota</taxon>
        <taxon>Alphaproteobacteria</taxon>
        <taxon>Rhodobacterales</taxon>
        <taxon>Roseobacteraceae</taxon>
        <taxon>Phaeobacter</taxon>
    </lineage>
</organism>